<accession>A0AAD7MIE7</accession>
<comment type="caution">
    <text evidence="2">The sequence shown here is derived from an EMBL/GenBank/DDBJ whole genome shotgun (WGS) entry which is preliminary data.</text>
</comment>
<evidence type="ECO:0000313" key="2">
    <source>
        <dbReference type="EMBL" id="KAJ7718309.1"/>
    </source>
</evidence>
<feature type="compositionally biased region" description="Basic and acidic residues" evidence="1">
    <location>
        <begin position="278"/>
        <end position="292"/>
    </location>
</feature>
<name>A0AAD7MIE7_9AGAR</name>
<sequence length="354" mass="39675">MDRRDILQILSCIIRQRRFRPWIPRLPLETWVRLRKDILRKALETTGDGLVGVLVTELVIRHMENHDARTRDLIATVLQENEAFYLLLEGCNYVLPQVFRKAGGNAFETVLAAWAELEDVGTEDVDEWGADNFLVPIHILMDVLEGVTGLRLRRTTYPQPARPHAATHSAVAVISPLIRPLPRATKIDLGENHLPRHGTMSSTNRPGAKDRARVDVPHGLVIPASIRVTRDTTGILLTNPLCAKGGLDDHVNPAPTLVPTTSIPEGEVEWRIGALVEDDPRGRRESQQRRGESASSSPHLRWNRRGRSERHRTLSPYRPDDELEEGELADLEGELGQDTAGDSENAALKPHQDY</sequence>
<feature type="region of interest" description="Disordered" evidence="1">
    <location>
        <begin position="275"/>
        <end position="354"/>
    </location>
</feature>
<gene>
    <name evidence="2" type="ORF">B0H16DRAFT_1475607</name>
</gene>
<proteinExistence type="predicted"/>
<protein>
    <submittedName>
        <fullName evidence="2">Uncharacterized protein</fullName>
    </submittedName>
</protein>
<keyword evidence="3" id="KW-1185">Reference proteome</keyword>
<evidence type="ECO:0000313" key="3">
    <source>
        <dbReference type="Proteomes" id="UP001215598"/>
    </source>
</evidence>
<organism evidence="2 3">
    <name type="scientific">Mycena metata</name>
    <dbReference type="NCBI Taxonomy" id="1033252"/>
    <lineage>
        <taxon>Eukaryota</taxon>
        <taxon>Fungi</taxon>
        <taxon>Dikarya</taxon>
        <taxon>Basidiomycota</taxon>
        <taxon>Agaricomycotina</taxon>
        <taxon>Agaricomycetes</taxon>
        <taxon>Agaricomycetidae</taxon>
        <taxon>Agaricales</taxon>
        <taxon>Marasmiineae</taxon>
        <taxon>Mycenaceae</taxon>
        <taxon>Mycena</taxon>
    </lineage>
</organism>
<feature type="compositionally biased region" description="Acidic residues" evidence="1">
    <location>
        <begin position="321"/>
        <end position="335"/>
    </location>
</feature>
<reference evidence="2" key="1">
    <citation type="submission" date="2023-03" db="EMBL/GenBank/DDBJ databases">
        <title>Massive genome expansion in bonnet fungi (Mycena s.s.) driven by repeated elements and novel gene families across ecological guilds.</title>
        <authorList>
            <consortium name="Lawrence Berkeley National Laboratory"/>
            <person name="Harder C.B."/>
            <person name="Miyauchi S."/>
            <person name="Viragh M."/>
            <person name="Kuo A."/>
            <person name="Thoen E."/>
            <person name="Andreopoulos B."/>
            <person name="Lu D."/>
            <person name="Skrede I."/>
            <person name="Drula E."/>
            <person name="Henrissat B."/>
            <person name="Morin E."/>
            <person name="Kohler A."/>
            <person name="Barry K."/>
            <person name="LaButti K."/>
            <person name="Morin E."/>
            <person name="Salamov A."/>
            <person name="Lipzen A."/>
            <person name="Mereny Z."/>
            <person name="Hegedus B."/>
            <person name="Baldrian P."/>
            <person name="Stursova M."/>
            <person name="Weitz H."/>
            <person name="Taylor A."/>
            <person name="Grigoriev I.V."/>
            <person name="Nagy L.G."/>
            <person name="Martin F."/>
            <person name="Kauserud H."/>
        </authorList>
    </citation>
    <scope>NUCLEOTIDE SEQUENCE</scope>
    <source>
        <strain evidence="2">CBHHK182m</strain>
    </source>
</reference>
<feature type="compositionally biased region" description="Basic residues" evidence="1">
    <location>
        <begin position="301"/>
        <end position="310"/>
    </location>
</feature>
<feature type="region of interest" description="Disordered" evidence="1">
    <location>
        <begin position="191"/>
        <end position="211"/>
    </location>
</feature>
<evidence type="ECO:0000256" key="1">
    <source>
        <dbReference type="SAM" id="MobiDB-lite"/>
    </source>
</evidence>
<dbReference type="Proteomes" id="UP001215598">
    <property type="component" value="Unassembled WGS sequence"/>
</dbReference>
<dbReference type="AlphaFoldDB" id="A0AAD7MIE7"/>
<dbReference type="EMBL" id="JARKIB010000266">
    <property type="protein sequence ID" value="KAJ7718309.1"/>
    <property type="molecule type" value="Genomic_DNA"/>
</dbReference>